<evidence type="ECO:0000313" key="2">
    <source>
        <dbReference type="Proteomes" id="UP001633002"/>
    </source>
</evidence>
<comment type="caution">
    <text evidence="1">The sequence shown here is derived from an EMBL/GenBank/DDBJ whole genome shotgun (WGS) entry which is preliminary data.</text>
</comment>
<organism evidence="1 2">
    <name type="scientific">Riccia sorocarpa</name>
    <dbReference type="NCBI Taxonomy" id="122646"/>
    <lineage>
        <taxon>Eukaryota</taxon>
        <taxon>Viridiplantae</taxon>
        <taxon>Streptophyta</taxon>
        <taxon>Embryophyta</taxon>
        <taxon>Marchantiophyta</taxon>
        <taxon>Marchantiopsida</taxon>
        <taxon>Marchantiidae</taxon>
        <taxon>Marchantiales</taxon>
        <taxon>Ricciaceae</taxon>
        <taxon>Riccia</taxon>
    </lineage>
</organism>
<dbReference type="AlphaFoldDB" id="A0ABD3I342"/>
<sequence length="459" mass="51427">MSVVASPSEPARKTRVLSMSRVRSPVSFLVTKSPVRISRRWSPCGQPRVTGGVENVRTLRSIKRNLREKKGLDTESLQPFSFGDSEFLEPDSQLQLTAGCVENRVPPSLRDSQKWKGVQSLKDTSKHKKIAASQPSGVADFGDRCYPFHLNRSALPVLEVPPESVGRRHPYVTRALFQGPDVSLPTGVQVVGVYMECFADSEFDVSDSCFPEYVCCGLVSEFQDAVLQLEKVEVVVFSTGHILETFKSNCDFSEKFQFCSRHKKTSSQPSDVFYAGNTENPDLPAIDGSILSLVCGSNSDCDSDWSVHSEVLGAEESDSDWEVVQDEICSEDLPRLGLVEMDEEFSADPVAWQLADEYWTSATTNYSHETEFMGSCEEPVPDWFTGPYFDANASVMRPVDFLNQFLPQNLSRMVFTFLSYFDFPTCVLEWYTRCHYMEGSANRWLSSGSTPDEFNCEAV</sequence>
<dbReference type="Proteomes" id="UP001633002">
    <property type="component" value="Unassembled WGS sequence"/>
</dbReference>
<evidence type="ECO:0000313" key="1">
    <source>
        <dbReference type="EMBL" id="KAL3698117.1"/>
    </source>
</evidence>
<name>A0ABD3I342_9MARC</name>
<accession>A0ABD3I342</accession>
<proteinExistence type="predicted"/>
<dbReference type="EMBL" id="JBJQOH010000002">
    <property type="protein sequence ID" value="KAL3698117.1"/>
    <property type="molecule type" value="Genomic_DNA"/>
</dbReference>
<keyword evidence="2" id="KW-1185">Reference proteome</keyword>
<gene>
    <name evidence="1" type="ORF">R1sor_012193</name>
</gene>
<reference evidence="1 2" key="1">
    <citation type="submission" date="2024-09" db="EMBL/GenBank/DDBJ databases">
        <title>Chromosome-scale assembly of Riccia sorocarpa.</title>
        <authorList>
            <person name="Paukszto L."/>
        </authorList>
    </citation>
    <scope>NUCLEOTIDE SEQUENCE [LARGE SCALE GENOMIC DNA]</scope>
    <source>
        <strain evidence="1">LP-2024</strain>
        <tissue evidence="1">Aerial parts of the thallus</tissue>
    </source>
</reference>
<protein>
    <submittedName>
        <fullName evidence="1">Uncharacterized protein</fullName>
    </submittedName>
</protein>